<comment type="similarity">
    <text evidence="2">Belongs to the glycosyltransferase 31 family. Beta3-Gal-T subfamily.</text>
</comment>
<keyword evidence="5" id="KW-1133">Transmembrane helix</keyword>
<dbReference type="GO" id="GO:0016263">
    <property type="term" value="F:glycoprotein-N-acetylgalactosamine 3-beta-galactosyltransferase activity"/>
    <property type="evidence" value="ECO:0007669"/>
    <property type="project" value="TreeGrafter"/>
</dbReference>
<organism evidence="7 8">
    <name type="scientific">Caenorhabditis japonica</name>
    <dbReference type="NCBI Taxonomy" id="281687"/>
    <lineage>
        <taxon>Eukaryota</taxon>
        <taxon>Metazoa</taxon>
        <taxon>Ecdysozoa</taxon>
        <taxon>Nematoda</taxon>
        <taxon>Chromadorea</taxon>
        <taxon>Rhabditida</taxon>
        <taxon>Rhabditina</taxon>
        <taxon>Rhabditomorpha</taxon>
        <taxon>Rhabditoidea</taxon>
        <taxon>Rhabditidae</taxon>
        <taxon>Peloderinae</taxon>
        <taxon>Caenorhabditis</taxon>
    </lineage>
</organism>
<accession>A0A8R1HTX3</accession>
<protein>
    <recommendedName>
        <fullName evidence="9">N-acetylgalactosaminide beta-1,3-galactosyltransferase</fullName>
    </recommendedName>
</protein>
<dbReference type="Gene3D" id="3.90.550.50">
    <property type="match status" value="1"/>
</dbReference>
<evidence type="ECO:0000313" key="7">
    <source>
        <dbReference type="EnsemblMetazoa" id="CJA10944.1"/>
    </source>
</evidence>
<dbReference type="EnsemblMetazoa" id="CJA10944.1">
    <property type="protein sequence ID" value="CJA10944.1"/>
    <property type="gene ID" value="WBGene00130148"/>
</dbReference>
<proteinExistence type="inferred from homology"/>
<name>A0A8R1HTX3_CAEJA</name>
<keyword evidence="4" id="KW-0735">Signal-anchor</keyword>
<evidence type="ECO:0000256" key="2">
    <source>
        <dbReference type="ARBA" id="ARBA00006462"/>
    </source>
</evidence>
<evidence type="ECO:0008006" key="9">
    <source>
        <dbReference type="Google" id="ProtNLM"/>
    </source>
</evidence>
<keyword evidence="3" id="KW-0812">Transmembrane</keyword>
<dbReference type="PANTHER" id="PTHR23033:SF15">
    <property type="entry name" value="GLYCOPROTEIN-N-ACETYLGALACTOSAMINE 3-BETA-GALACTOSYLTRANSFERASE 1-RELATED"/>
    <property type="match status" value="1"/>
</dbReference>
<dbReference type="InterPro" id="IPR026050">
    <property type="entry name" value="C1GALT1/C1GALT1_chp1"/>
</dbReference>
<dbReference type="PANTHER" id="PTHR23033">
    <property type="entry name" value="BETA1,3-GALACTOSYLTRANSFERASE"/>
    <property type="match status" value="1"/>
</dbReference>
<sequence length="137" mass="15589">MHESASISSGSDSEEAENGYNAGGGGYILSNAAVRLFVQHLYHNENLCPYDWAEDRGMGRCLASLDITPQDTRDEHGMHRFIPFHTKEIAEIYSGYHYYPFPVKYQFYFVKVHITAPNLAAKYETFRSNALSETRKA</sequence>
<evidence type="ECO:0000256" key="5">
    <source>
        <dbReference type="ARBA" id="ARBA00022989"/>
    </source>
</evidence>
<evidence type="ECO:0000256" key="3">
    <source>
        <dbReference type="ARBA" id="ARBA00022692"/>
    </source>
</evidence>
<comment type="subcellular location">
    <subcellularLocation>
        <location evidence="1">Membrane</location>
        <topology evidence="1">Single-pass type II membrane protein</topology>
    </subcellularLocation>
</comment>
<dbReference type="GO" id="GO:0016020">
    <property type="term" value="C:membrane"/>
    <property type="evidence" value="ECO:0007669"/>
    <property type="project" value="UniProtKB-SubCell"/>
</dbReference>
<dbReference type="Proteomes" id="UP000005237">
    <property type="component" value="Unassembled WGS sequence"/>
</dbReference>
<keyword evidence="8" id="KW-1185">Reference proteome</keyword>
<evidence type="ECO:0000313" key="8">
    <source>
        <dbReference type="Proteomes" id="UP000005237"/>
    </source>
</evidence>
<reference evidence="8" key="1">
    <citation type="submission" date="2010-08" db="EMBL/GenBank/DDBJ databases">
        <authorList>
            <consortium name="Caenorhabditis japonica Sequencing Consortium"/>
            <person name="Wilson R.K."/>
        </authorList>
    </citation>
    <scope>NUCLEOTIDE SEQUENCE [LARGE SCALE GENOMIC DNA]</scope>
    <source>
        <strain evidence="8">DF5081</strain>
    </source>
</reference>
<reference evidence="7" key="2">
    <citation type="submission" date="2022-06" db="UniProtKB">
        <authorList>
            <consortium name="EnsemblMetazoa"/>
        </authorList>
    </citation>
    <scope>IDENTIFICATION</scope>
    <source>
        <strain evidence="7">DF5081</strain>
    </source>
</reference>
<keyword evidence="6" id="KW-0472">Membrane</keyword>
<evidence type="ECO:0000256" key="1">
    <source>
        <dbReference type="ARBA" id="ARBA00004606"/>
    </source>
</evidence>
<evidence type="ECO:0000256" key="4">
    <source>
        <dbReference type="ARBA" id="ARBA00022968"/>
    </source>
</evidence>
<dbReference type="AlphaFoldDB" id="A0A8R1HTX3"/>
<evidence type="ECO:0000256" key="6">
    <source>
        <dbReference type="ARBA" id="ARBA00023136"/>
    </source>
</evidence>